<reference evidence="2" key="1">
    <citation type="journal article" date="2018" name="Front. Microbiol.">
        <title>Genome-Based Analysis Reveals the Taxonomy and Diversity of the Family Idiomarinaceae.</title>
        <authorList>
            <person name="Liu Y."/>
            <person name="Lai Q."/>
            <person name="Shao Z."/>
        </authorList>
    </citation>
    <scope>NUCLEOTIDE SEQUENCE [LARGE SCALE GENOMIC DNA]</scope>
    <source>
        <strain evidence="2">c121</strain>
    </source>
</reference>
<protein>
    <submittedName>
        <fullName evidence="1">Uncharacterized protein</fullName>
    </submittedName>
</protein>
<dbReference type="AlphaFoldDB" id="A0A432Z2K3"/>
<dbReference type="EMBL" id="PIQE01000003">
    <property type="protein sequence ID" value="RUO72097.1"/>
    <property type="molecule type" value="Genomic_DNA"/>
</dbReference>
<dbReference type="Proteomes" id="UP000287022">
    <property type="component" value="Unassembled WGS sequence"/>
</dbReference>
<gene>
    <name evidence="1" type="ORF">CWI80_09860</name>
</gene>
<organism evidence="1 2">
    <name type="scientific">Pseudidiomarina sediminum</name>
    <dbReference type="NCBI Taxonomy" id="431675"/>
    <lineage>
        <taxon>Bacteria</taxon>
        <taxon>Pseudomonadati</taxon>
        <taxon>Pseudomonadota</taxon>
        <taxon>Gammaproteobacteria</taxon>
        <taxon>Alteromonadales</taxon>
        <taxon>Idiomarinaceae</taxon>
        <taxon>Pseudidiomarina</taxon>
    </lineage>
</organism>
<keyword evidence="2" id="KW-1185">Reference proteome</keyword>
<accession>A0A432Z2K3</accession>
<sequence>MSSHSNVPINTKARSFGLRASGFGLRASGFGLRASGFGLRASGFGLRASGFGLRASGFGLRASGFGLLGMFKGISLKDAVNPSMGACLPHPCGRHLEGNPLKHTCALRGSTKEKHWSADVSPPI</sequence>
<evidence type="ECO:0000313" key="1">
    <source>
        <dbReference type="EMBL" id="RUO72097.1"/>
    </source>
</evidence>
<proteinExistence type="predicted"/>
<name>A0A432Z2K3_9GAMM</name>
<evidence type="ECO:0000313" key="2">
    <source>
        <dbReference type="Proteomes" id="UP000287022"/>
    </source>
</evidence>
<comment type="caution">
    <text evidence="1">The sequence shown here is derived from an EMBL/GenBank/DDBJ whole genome shotgun (WGS) entry which is preliminary data.</text>
</comment>